<evidence type="ECO:0000259" key="3">
    <source>
        <dbReference type="PROSITE" id="PS51898"/>
    </source>
</evidence>
<dbReference type="Gene3D" id="1.10.150.130">
    <property type="match status" value="1"/>
</dbReference>
<sequence>MVTKTLPRTLSLPDLISRFMQSRHYLSPKTVDYYQMCLGGLEYFATKQHWPDPAEITRDHIRDFLEYVATEPHRWAGDSRWTGDRRCTFKKASAATVHHYGTVAKTFFNWAEDEEYLERSPTLRMKLPRPNYREVQPYSDEEVETMLNACEHDIQYGYRCLGIRNKAIISVFIDTGLRLSELSGMRLSELAPNLQQVRIMG</sequence>
<dbReference type="InterPro" id="IPR002104">
    <property type="entry name" value="Integrase_catalytic"/>
</dbReference>
<dbReference type="InterPro" id="IPR010998">
    <property type="entry name" value="Integrase_recombinase_N"/>
</dbReference>
<dbReference type="EMBL" id="BARU01004456">
    <property type="protein sequence ID" value="GAH20645.1"/>
    <property type="molecule type" value="Genomic_DNA"/>
</dbReference>
<dbReference type="GO" id="GO:0015074">
    <property type="term" value="P:DNA integration"/>
    <property type="evidence" value="ECO:0007669"/>
    <property type="project" value="InterPro"/>
</dbReference>
<proteinExistence type="predicted"/>
<dbReference type="InterPro" id="IPR011010">
    <property type="entry name" value="DNA_brk_join_enz"/>
</dbReference>
<dbReference type="InterPro" id="IPR013762">
    <property type="entry name" value="Integrase-like_cat_sf"/>
</dbReference>
<evidence type="ECO:0000256" key="1">
    <source>
        <dbReference type="ARBA" id="ARBA00023125"/>
    </source>
</evidence>
<dbReference type="GO" id="GO:0006310">
    <property type="term" value="P:DNA recombination"/>
    <property type="evidence" value="ECO:0007669"/>
    <property type="project" value="UniProtKB-KW"/>
</dbReference>
<gene>
    <name evidence="5" type="ORF">S03H2_08965</name>
</gene>
<evidence type="ECO:0008006" key="6">
    <source>
        <dbReference type="Google" id="ProtNLM"/>
    </source>
</evidence>
<keyword evidence="2" id="KW-0233">DNA recombination</keyword>
<protein>
    <recommendedName>
        <fullName evidence="6">Core-binding (CB) domain-containing protein</fullName>
    </recommendedName>
</protein>
<comment type="caution">
    <text evidence="5">The sequence shown here is derived from an EMBL/GenBank/DDBJ whole genome shotgun (WGS) entry which is preliminary data.</text>
</comment>
<dbReference type="PROSITE" id="PS51900">
    <property type="entry name" value="CB"/>
    <property type="match status" value="1"/>
</dbReference>
<feature type="non-terminal residue" evidence="5">
    <location>
        <position position="201"/>
    </location>
</feature>
<feature type="domain" description="Tyr recombinase" evidence="3">
    <location>
        <begin position="133"/>
        <end position="201"/>
    </location>
</feature>
<dbReference type="InterPro" id="IPR044068">
    <property type="entry name" value="CB"/>
</dbReference>
<dbReference type="SUPFAM" id="SSF56349">
    <property type="entry name" value="DNA breaking-rejoining enzymes"/>
    <property type="match status" value="1"/>
</dbReference>
<evidence type="ECO:0000259" key="4">
    <source>
        <dbReference type="PROSITE" id="PS51900"/>
    </source>
</evidence>
<organism evidence="5">
    <name type="scientific">marine sediment metagenome</name>
    <dbReference type="NCBI Taxonomy" id="412755"/>
    <lineage>
        <taxon>unclassified sequences</taxon>
        <taxon>metagenomes</taxon>
        <taxon>ecological metagenomes</taxon>
    </lineage>
</organism>
<accession>X1EJV9</accession>
<dbReference type="PROSITE" id="PS51898">
    <property type="entry name" value="TYR_RECOMBINASE"/>
    <property type="match status" value="1"/>
</dbReference>
<dbReference type="Pfam" id="PF00589">
    <property type="entry name" value="Phage_integrase"/>
    <property type="match status" value="1"/>
</dbReference>
<dbReference type="AlphaFoldDB" id="X1EJV9"/>
<evidence type="ECO:0000313" key="5">
    <source>
        <dbReference type="EMBL" id="GAH20645.1"/>
    </source>
</evidence>
<reference evidence="5" key="1">
    <citation type="journal article" date="2014" name="Front. Microbiol.">
        <title>High frequency of phylogenetically diverse reductive dehalogenase-homologous genes in deep subseafloor sedimentary metagenomes.</title>
        <authorList>
            <person name="Kawai M."/>
            <person name="Futagami T."/>
            <person name="Toyoda A."/>
            <person name="Takaki Y."/>
            <person name="Nishi S."/>
            <person name="Hori S."/>
            <person name="Arai W."/>
            <person name="Tsubouchi T."/>
            <person name="Morono Y."/>
            <person name="Uchiyama I."/>
            <person name="Ito T."/>
            <person name="Fujiyama A."/>
            <person name="Inagaki F."/>
            <person name="Takami H."/>
        </authorList>
    </citation>
    <scope>NUCLEOTIDE SEQUENCE</scope>
    <source>
        <strain evidence="5">Expedition CK06-06</strain>
    </source>
</reference>
<keyword evidence="1" id="KW-0238">DNA-binding</keyword>
<dbReference type="Gene3D" id="1.10.443.10">
    <property type="entry name" value="Intergrase catalytic core"/>
    <property type="match status" value="1"/>
</dbReference>
<name>X1EJV9_9ZZZZ</name>
<feature type="domain" description="Core-binding (CB)" evidence="4">
    <location>
        <begin position="10"/>
        <end position="112"/>
    </location>
</feature>
<dbReference type="GO" id="GO:0003677">
    <property type="term" value="F:DNA binding"/>
    <property type="evidence" value="ECO:0007669"/>
    <property type="project" value="UniProtKB-KW"/>
</dbReference>
<evidence type="ECO:0000256" key="2">
    <source>
        <dbReference type="ARBA" id="ARBA00023172"/>
    </source>
</evidence>